<dbReference type="GO" id="GO:0000298">
    <property type="term" value="F:endopolyphosphatase activity"/>
    <property type="evidence" value="ECO:0007669"/>
    <property type="project" value="TreeGrafter"/>
</dbReference>
<sequence length="372" mass="41369">MRQKALKHALLLASAGITGSAAYASLTGVSGRDQSREPDQKSLNGHGTTRSFSRHVVATSSHHGKETCTSPSSTAKRTYETEADHYFQRRGKIPLPKTMHANLVDLMEETSDDDDAASDKILVIGDVHGCYEELMLLHEKAKTEHNDNRPFRCVILVGDLCNKGPFSAKVIQHVRKTPRWFSIRGNHDDAALAAALGDETRRQKKTYQWVMAATEAESLEVLSDEDVLWMSELPYTIHIPSTVLSDAREEDVLIVHAGLIPKVPLEEQSIKTMVTLREVCQEASTGEYTDFDEKSQESERLDPEPWASAWKGPWQIIFGHDARRGLQQYAWATGLDTGAVYGKQLTGLVLPDKALVHVKSIKAHSPITYKQS</sequence>
<dbReference type="AlphaFoldDB" id="A0A9N8DXN3"/>
<keyword evidence="2" id="KW-0732">Signal</keyword>
<feature type="signal peptide" evidence="2">
    <location>
        <begin position="1"/>
        <end position="22"/>
    </location>
</feature>
<dbReference type="InterPro" id="IPR050126">
    <property type="entry name" value="Ap4A_hydrolase"/>
</dbReference>
<dbReference type="SUPFAM" id="SSF56300">
    <property type="entry name" value="Metallo-dependent phosphatases"/>
    <property type="match status" value="1"/>
</dbReference>
<name>A0A9N8DXN3_9STRA</name>
<dbReference type="CDD" id="cd00144">
    <property type="entry name" value="MPP_PPP_family"/>
    <property type="match status" value="1"/>
</dbReference>
<protein>
    <submittedName>
        <fullName evidence="4">Bis(5'-nucleosyl)-tetraphosphatase PrpE [asymmetrical]</fullName>
    </submittedName>
</protein>
<proteinExistence type="predicted"/>
<dbReference type="Pfam" id="PF00149">
    <property type="entry name" value="Metallophos"/>
    <property type="match status" value="1"/>
</dbReference>
<gene>
    <name evidence="4" type="ORF">SEMRO_445_G144560.1</name>
</gene>
<accession>A0A9N8DXN3</accession>
<evidence type="ECO:0000313" key="4">
    <source>
        <dbReference type="EMBL" id="CAB9510637.1"/>
    </source>
</evidence>
<evidence type="ECO:0000259" key="3">
    <source>
        <dbReference type="Pfam" id="PF00149"/>
    </source>
</evidence>
<organism evidence="4 5">
    <name type="scientific">Seminavis robusta</name>
    <dbReference type="NCBI Taxonomy" id="568900"/>
    <lineage>
        <taxon>Eukaryota</taxon>
        <taxon>Sar</taxon>
        <taxon>Stramenopiles</taxon>
        <taxon>Ochrophyta</taxon>
        <taxon>Bacillariophyta</taxon>
        <taxon>Bacillariophyceae</taxon>
        <taxon>Bacillariophycidae</taxon>
        <taxon>Naviculales</taxon>
        <taxon>Naviculaceae</taxon>
        <taxon>Seminavis</taxon>
    </lineage>
</organism>
<dbReference type="InterPro" id="IPR004843">
    <property type="entry name" value="Calcineurin-like_PHP"/>
</dbReference>
<dbReference type="EMBL" id="CAICTM010000444">
    <property type="protein sequence ID" value="CAB9510637.1"/>
    <property type="molecule type" value="Genomic_DNA"/>
</dbReference>
<evidence type="ECO:0000256" key="2">
    <source>
        <dbReference type="SAM" id="SignalP"/>
    </source>
</evidence>
<dbReference type="InterPro" id="IPR029052">
    <property type="entry name" value="Metallo-depent_PP-like"/>
</dbReference>
<dbReference type="OrthoDB" id="10267127at2759"/>
<dbReference type="GO" id="GO:0016791">
    <property type="term" value="F:phosphatase activity"/>
    <property type="evidence" value="ECO:0007669"/>
    <property type="project" value="TreeGrafter"/>
</dbReference>
<comment type="caution">
    <text evidence="4">The sequence shown here is derived from an EMBL/GenBank/DDBJ whole genome shotgun (WGS) entry which is preliminary data.</text>
</comment>
<dbReference type="GO" id="GO:0005737">
    <property type="term" value="C:cytoplasm"/>
    <property type="evidence" value="ECO:0007669"/>
    <property type="project" value="TreeGrafter"/>
</dbReference>
<dbReference type="Proteomes" id="UP001153069">
    <property type="component" value="Unassembled WGS sequence"/>
</dbReference>
<evidence type="ECO:0000313" key="5">
    <source>
        <dbReference type="Proteomes" id="UP001153069"/>
    </source>
</evidence>
<dbReference type="Gene3D" id="3.60.21.10">
    <property type="match status" value="1"/>
</dbReference>
<feature type="region of interest" description="Disordered" evidence="1">
    <location>
        <begin position="29"/>
        <end position="51"/>
    </location>
</feature>
<feature type="compositionally biased region" description="Polar residues" evidence="1">
    <location>
        <begin position="41"/>
        <end position="51"/>
    </location>
</feature>
<keyword evidence="5" id="KW-1185">Reference proteome</keyword>
<dbReference type="GO" id="GO:0006798">
    <property type="term" value="P:polyphosphate catabolic process"/>
    <property type="evidence" value="ECO:0007669"/>
    <property type="project" value="TreeGrafter"/>
</dbReference>
<dbReference type="PANTHER" id="PTHR42850:SF4">
    <property type="entry name" value="ZINC-DEPENDENT ENDOPOLYPHOSPHATASE"/>
    <property type="match status" value="1"/>
</dbReference>
<dbReference type="PANTHER" id="PTHR42850">
    <property type="entry name" value="METALLOPHOSPHOESTERASE"/>
    <property type="match status" value="1"/>
</dbReference>
<feature type="chain" id="PRO_5040481273" evidence="2">
    <location>
        <begin position="23"/>
        <end position="372"/>
    </location>
</feature>
<feature type="domain" description="Calcineurin-like phosphoesterase" evidence="3">
    <location>
        <begin position="120"/>
        <end position="324"/>
    </location>
</feature>
<reference evidence="4" key="1">
    <citation type="submission" date="2020-06" db="EMBL/GenBank/DDBJ databases">
        <authorList>
            <consortium name="Plant Systems Biology data submission"/>
        </authorList>
    </citation>
    <scope>NUCLEOTIDE SEQUENCE</scope>
    <source>
        <strain evidence="4">D6</strain>
    </source>
</reference>
<evidence type="ECO:0000256" key="1">
    <source>
        <dbReference type="SAM" id="MobiDB-lite"/>
    </source>
</evidence>